<dbReference type="GO" id="GO:0047570">
    <property type="term" value="F:3-oxoadipate enol-lactonase activity"/>
    <property type="evidence" value="ECO:0007669"/>
    <property type="project" value="UniProtKB-EC"/>
</dbReference>
<dbReference type="EC" id="3.1.1.24" evidence="2"/>
<evidence type="ECO:0000313" key="2">
    <source>
        <dbReference type="EMBL" id="NVN52908.1"/>
    </source>
</evidence>
<proteinExistence type="predicted"/>
<feature type="domain" description="AB hydrolase-1" evidence="1">
    <location>
        <begin position="27"/>
        <end position="212"/>
    </location>
</feature>
<dbReference type="Gene3D" id="3.40.50.1820">
    <property type="entry name" value="alpha/beta hydrolase"/>
    <property type="match status" value="2"/>
</dbReference>
<keyword evidence="3" id="KW-1185">Reference proteome</keyword>
<dbReference type="InterPro" id="IPR029058">
    <property type="entry name" value="AB_hydrolase_fold"/>
</dbReference>
<evidence type="ECO:0000313" key="3">
    <source>
        <dbReference type="Proteomes" id="UP000570517"/>
    </source>
</evidence>
<protein>
    <submittedName>
        <fullName evidence="2">Beta-ketoadipate enol-lactone hydrolase</fullName>
        <ecNumber evidence="2">3.1.1.24</ecNumber>
    </submittedName>
</protein>
<dbReference type="EMBL" id="JABFYL010000046">
    <property type="protein sequence ID" value="NVN52908.1"/>
    <property type="molecule type" value="Genomic_DNA"/>
</dbReference>
<gene>
    <name evidence="2" type="ORF">HLY00_2199</name>
</gene>
<dbReference type="Pfam" id="PF00561">
    <property type="entry name" value="Abhydrolase_1"/>
    <property type="match status" value="1"/>
</dbReference>
<dbReference type="InterPro" id="IPR050228">
    <property type="entry name" value="Carboxylesterase_BioH"/>
</dbReference>
<dbReference type="PANTHER" id="PTHR43194:SF2">
    <property type="entry name" value="PEROXISOMAL MEMBRANE PROTEIN LPX1"/>
    <property type="match status" value="1"/>
</dbReference>
<dbReference type="InterPro" id="IPR000073">
    <property type="entry name" value="AB_hydrolase_1"/>
</dbReference>
<dbReference type="RefSeq" id="WP_178361151.1">
    <property type="nucleotide sequence ID" value="NZ_JABFYL010000046.1"/>
</dbReference>
<accession>A0A850PQL7</accession>
<dbReference type="PANTHER" id="PTHR43194">
    <property type="entry name" value="HYDROLASE ALPHA/BETA FOLD FAMILY"/>
    <property type="match status" value="1"/>
</dbReference>
<dbReference type="SUPFAM" id="SSF53474">
    <property type="entry name" value="alpha/beta-Hydrolases"/>
    <property type="match status" value="1"/>
</dbReference>
<dbReference type="Proteomes" id="UP000570517">
    <property type="component" value="Unassembled WGS sequence"/>
</dbReference>
<dbReference type="AlphaFoldDB" id="A0A850PQL7"/>
<sequence length="250" mass="27498">MPHFCSTDSGDAQIAYLDSGGNDCGAPIIFVPGFTDVADDYTEMLPSLGRRAAIVELRGHGRSQAAPGPYDSDTLGRDVGAVVDAITDGPVHVMTFSRGTTYALAWVLTNPDRVRSISIGDYVPEEIELTEDIMLGLLDGRWRGTPVRDRVDHDAAIATVRAARTQSFWEPLSRSQIPLMAVRSPSSPVINDANWARYRRLFPEARLHEFANSPHDIFRPVRTRFPSLVREHMAAAEKAIISLEDRGTPA</sequence>
<reference evidence="2 3" key="1">
    <citation type="submission" date="2020-05" db="EMBL/GenBank/DDBJ databases">
        <title>Draft genome sequence of Mycobacterium hippocampi DL, isolated from European seabass, Dicentrarchus labrax, reared in fish farms.</title>
        <authorList>
            <person name="Stathopoulou P."/>
            <person name="Asimakis E."/>
            <person name="Tzokas K."/>
            <person name="Batargias C."/>
            <person name="Tsiamis G."/>
        </authorList>
    </citation>
    <scope>NUCLEOTIDE SEQUENCE [LARGE SCALE GENOMIC DNA]</scope>
    <source>
        <strain evidence="2 3">DL</strain>
    </source>
</reference>
<evidence type="ECO:0000259" key="1">
    <source>
        <dbReference type="Pfam" id="PF00561"/>
    </source>
</evidence>
<comment type="caution">
    <text evidence="2">The sequence shown here is derived from an EMBL/GenBank/DDBJ whole genome shotgun (WGS) entry which is preliminary data.</text>
</comment>
<organism evidence="2 3">
    <name type="scientific">Mycolicibacterium hippocampi</name>
    <dbReference type="NCBI Taxonomy" id="659824"/>
    <lineage>
        <taxon>Bacteria</taxon>
        <taxon>Bacillati</taxon>
        <taxon>Actinomycetota</taxon>
        <taxon>Actinomycetes</taxon>
        <taxon>Mycobacteriales</taxon>
        <taxon>Mycobacteriaceae</taxon>
        <taxon>Mycolicibacterium</taxon>
    </lineage>
</organism>
<name>A0A850PQL7_9MYCO</name>
<keyword evidence="2" id="KW-0378">Hydrolase</keyword>